<evidence type="ECO:0000313" key="6">
    <source>
        <dbReference type="EMBL" id="MBW8637406.1"/>
    </source>
</evidence>
<evidence type="ECO:0000259" key="5">
    <source>
        <dbReference type="PROSITE" id="PS51635"/>
    </source>
</evidence>
<comment type="caution">
    <text evidence="6">The sequence shown here is derived from an EMBL/GenBank/DDBJ whole genome shotgun (WGS) entry which is preliminary data.</text>
</comment>
<dbReference type="InterPro" id="IPR002641">
    <property type="entry name" value="PNPLA_dom"/>
</dbReference>
<dbReference type="PROSITE" id="PS51635">
    <property type="entry name" value="PNPLA"/>
    <property type="match status" value="1"/>
</dbReference>
<keyword evidence="3 4" id="KW-0443">Lipid metabolism</keyword>
<evidence type="ECO:0000256" key="1">
    <source>
        <dbReference type="ARBA" id="ARBA00022801"/>
    </source>
</evidence>
<dbReference type="SUPFAM" id="SSF52151">
    <property type="entry name" value="FabD/lysophospholipase-like"/>
    <property type="match status" value="1"/>
</dbReference>
<name>A0AAE2ZJJ3_9HYPH</name>
<dbReference type="Proteomes" id="UP001196509">
    <property type="component" value="Unassembled WGS sequence"/>
</dbReference>
<evidence type="ECO:0000256" key="2">
    <source>
        <dbReference type="ARBA" id="ARBA00022963"/>
    </source>
</evidence>
<proteinExistence type="predicted"/>
<keyword evidence="7" id="KW-1185">Reference proteome</keyword>
<keyword evidence="2 4" id="KW-0442">Lipid degradation</keyword>
<feature type="domain" description="PNPLA" evidence="5">
    <location>
        <begin position="25"/>
        <end position="199"/>
    </location>
</feature>
<dbReference type="Gene3D" id="3.40.1090.10">
    <property type="entry name" value="Cytosolic phospholipase A2 catalytic domain"/>
    <property type="match status" value="2"/>
</dbReference>
<dbReference type="PANTHER" id="PTHR14226">
    <property type="entry name" value="NEUROPATHY TARGET ESTERASE/SWISS CHEESE D.MELANOGASTER"/>
    <property type="match status" value="1"/>
</dbReference>
<dbReference type="AlphaFoldDB" id="A0AAE2ZJJ3"/>
<evidence type="ECO:0000256" key="4">
    <source>
        <dbReference type="PROSITE-ProRule" id="PRU01161"/>
    </source>
</evidence>
<gene>
    <name evidence="6" type="ORF">K1W69_09420</name>
</gene>
<feature type="short sequence motif" description="DGA/G" evidence="4">
    <location>
        <begin position="186"/>
        <end position="188"/>
    </location>
</feature>
<dbReference type="Pfam" id="PF01734">
    <property type="entry name" value="Patatin"/>
    <property type="match status" value="1"/>
</dbReference>
<organism evidence="6 7">
    <name type="scientific">Flavimaribacter sediminis</name>
    <dbReference type="NCBI Taxonomy" id="2865987"/>
    <lineage>
        <taxon>Bacteria</taxon>
        <taxon>Pseudomonadati</taxon>
        <taxon>Pseudomonadota</taxon>
        <taxon>Alphaproteobacteria</taxon>
        <taxon>Hyphomicrobiales</taxon>
        <taxon>Rhizobiaceae</taxon>
        <taxon>Flavimaribacter</taxon>
    </lineage>
</organism>
<feature type="active site" description="Nucleophile" evidence="4">
    <location>
        <position position="58"/>
    </location>
</feature>
<dbReference type="GO" id="GO:0016787">
    <property type="term" value="F:hydrolase activity"/>
    <property type="evidence" value="ECO:0007669"/>
    <property type="project" value="UniProtKB-UniRule"/>
</dbReference>
<dbReference type="PANTHER" id="PTHR14226:SF76">
    <property type="entry name" value="NTE FAMILY PROTEIN RSSA"/>
    <property type="match status" value="1"/>
</dbReference>
<protein>
    <submittedName>
        <fullName evidence="6">Patatin-like phospholipase family protein</fullName>
    </submittedName>
</protein>
<dbReference type="EMBL" id="JAICBX010000002">
    <property type="protein sequence ID" value="MBW8637406.1"/>
    <property type="molecule type" value="Genomic_DNA"/>
</dbReference>
<reference evidence="6" key="1">
    <citation type="submission" date="2021-08" db="EMBL/GenBank/DDBJ databases">
        <title>Hoeflea bacterium WL0058 sp. nov., isolated from the sediment.</title>
        <authorList>
            <person name="Wang L."/>
            <person name="Zhang D."/>
        </authorList>
    </citation>
    <scope>NUCLEOTIDE SEQUENCE</scope>
    <source>
        <strain evidence="6">WL0058</strain>
    </source>
</reference>
<sequence>MQSQPALSEDLSSVHRISGEPTVAVAFGAGGARGVAHIHVIEVLDELGIKPVAISGASIGSILGSGMAAGMTGREVRESMLAVFSKRSEVISRIWRSRPYSMGDMFSGGFRLGQFNIERTLPAFLPESVPKRFEDLKIPMKIIVTDFYAQEEAVCTSGDLHNAIAASSAIPALFRPVLCNNRYMIDGGIFNPVPYDHLAGLADIIIGIDVVGRPSGTSEDCPTTVDLIYGSSQIMMQSIISMKLKAASPHIFLRPDVSAFRVLDFFKADEILEATTPIRDELKYSLDAIMAFAGKANP</sequence>
<evidence type="ECO:0000313" key="7">
    <source>
        <dbReference type="Proteomes" id="UP001196509"/>
    </source>
</evidence>
<feature type="active site" description="Proton acceptor" evidence="4">
    <location>
        <position position="186"/>
    </location>
</feature>
<dbReference type="InterPro" id="IPR016035">
    <property type="entry name" value="Acyl_Trfase/lysoPLipase"/>
</dbReference>
<feature type="short sequence motif" description="GXSXG" evidence="4">
    <location>
        <begin position="56"/>
        <end position="60"/>
    </location>
</feature>
<dbReference type="RefSeq" id="WP_220228111.1">
    <property type="nucleotide sequence ID" value="NZ_JAICBX010000002.1"/>
</dbReference>
<comment type="caution">
    <text evidence="4">Lacks conserved residue(s) required for the propagation of feature annotation.</text>
</comment>
<dbReference type="GO" id="GO:0016042">
    <property type="term" value="P:lipid catabolic process"/>
    <property type="evidence" value="ECO:0007669"/>
    <property type="project" value="UniProtKB-UniRule"/>
</dbReference>
<dbReference type="InterPro" id="IPR050301">
    <property type="entry name" value="NTE"/>
</dbReference>
<accession>A0AAE2ZJJ3</accession>
<keyword evidence="1 4" id="KW-0378">Hydrolase</keyword>
<evidence type="ECO:0000256" key="3">
    <source>
        <dbReference type="ARBA" id="ARBA00023098"/>
    </source>
</evidence>